<dbReference type="InterPro" id="IPR011067">
    <property type="entry name" value="Plasmid_toxin/cell-grow_inhib"/>
</dbReference>
<keyword evidence="4" id="KW-1185">Reference proteome</keyword>
<name>A0A1H4J1E7_9MICO</name>
<proteinExistence type="inferred from homology"/>
<organism evidence="3 4">
    <name type="scientific">Paramicrobacterium humi</name>
    <dbReference type="NCBI Taxonomy" id="640635"/>
    <lineage>
        <taxon>Bacteria</taxon>
        <taxon>Bacillati</taxon>
        <taxon>Actinomycetota</taxon>
        <taxon>Actinomycetes</taxon>
        <taxon>Micrococcales</taxon>
        <taxon>Microbacteriaceae</taxon>
        <taxon>Paramicrobacterium</taxon>
    </lineage>
</organism>
<reference evidence="3 4" key="1">
    <citation type="submission" date="2016-10" db="EMBL/GenBank/DDBJ databases">
        <authorList>
            <person name="de Groot N.N."/>
        </authorList>
    </citation>
    <scope>NUCLEOTIDE SEQUENCE [LARGE SCALE GENOMIC DNA]</scope>
    <source>
        <strain evidence="3 4">DSM 21799</strain>
    </source>
</reference>
<dbReference type="AlphaFoldDB" id="A0A1H4J1E7"/>
<dbReference type="STRING" id="640635.SAMN04489806_0394"/>
<evidence type="ECO:0000256" key="2">
    <source>
        <dbReference type="ARBA" id="ARBA00022649"/>
    </source>
</evidence>
<comment type="similarity">
    <text evidence="1">Belongs to the PemK/MazF family.</text>
</comment>
<accession>A0A1H4J1E7</accession>
<protein>
    <submittedName>
        <fullName evidence="3">mRNA interferase MazF</fullName>
    </submittedName>
</protein>
<dbReference type="GO" id="GO:0003677">
    <property type="term" value="F:DNA binding"/>
    <property type="evidence" value="ECO:0007669"/>
    <property type="project" value="InterPro"/>
</dbReference>
<dbReference type="SUPFAM" id="SSF50118">
    <property type="entry name" value="Cell growth inhibitor/plasmid maintenance toxic component"/>
    <property type="match status" value="1"/>
</dbReference>
<dbReference type="Pfam" id="PF02452">
    <property type="entry name" value="PemK_toxin"/>
    <property type="match status" value="1"/>
</dbReference>
<dbReference type="Proteomes" id="UP000199183">
    <property type="component" value="Unassembled WGS sequence"/>
</dbReference>
<keyword evidence="2" id="KW-1277">Toxin-antitoxin system</keyword>
<sequence>MATAPSSSCRGNAYLRTVTTLFIAVPVTTVNRGWPNHVLLKGELGPDRASWAMTEQPRTLNRDRVTAAAGFVTPECLDSVTMWLSDFLDLRP</sequence>
<dbReference type="Gene3D" id="2.30.30.110">
    <property type="match status" value="1"/>
</dbReference>
<dbReference type="InterPro" id="IPR003477">
    <property type="entry name" value="PemK-like"/>
</dbReference>
<evidence type="ECO:0000313" key="4">
    <source>
        <dbReference type="Proteomes" id="UP000199183"/>
    </source>
</evidence>
<evidence type="ECO:0000313" key="3">
    <source>
        <dbReference type="EMBL" id="SEB39448.1"/>
    </source>
</evidence>
<evidence type="ECO:0000256" key="1">
    <source>
        <dbReference type="ARBA" id="ARBA00007521"/>
    </source>
</evidence>
<gene>
    <name evidence="3" type="ORF">SAMN04489806_0394</name>
</gene>
<dbReference type="EMBL" id="FNRY01000001">
    <property type="protein sequence ID" value="SEB39448.1"/>
    <property type="molecule type" value="Genomic_DNA"/>
</dbReference>